<proteinExistence type="predicted"/>
<organism evidence="1 2">
    <name type="scientific">Pseudoalteromonas luteoviolacea S4060-1</name>
    <dbReference type="NCBI Taxonomy" id="1365257"/>
    <lineage>
        <taxon>Bacteria</taxon>
        <taxon>Pseudomonadati</taxon>
        <taxon>Pseudomonadota</taxon>
        <taxon>Gammaproteobacteria</taxon>
        <taxon>Alteromonadales</taxon>
        <taxon>Pseudoalteromonadaceae</taxon>
        <taxon>Pseudoalteromonas</taxon>
    </lineage>
</organism>
<dbReference type="Proteomes" id="UP000076661">
    <property type="component" value="Unassembled WGS sequence"/>
</dbReference>
<dbReference type="Pfam" id="PF19531">
    <property type="entry name" value="DUF6058"/>
    <property type="match status" value="1"/>
</dbReference>
<reference evidence="1 2" key="1">
    <citation type="submission" date="2013-07" db="EMBL/GenBank/DDBJ databases">
        <title>Comparative Genomic and Metabolomic Analysis of Twelve Strains of Pseudoalteromonas luteoviolacea.</title>
        <authorList>
            <person name="Vynne N.G."/>
            <person name="Mansson M."/>
            <person name="Gram L."/>
        </authorList>
    </citation>
    <scope>NUCLEOTIDE SEQUENCE [LARGE SCALE GENOMIC DNA]</scope>
    <source>
        <strain evidence="1 2">S4060-1</strain>
    </source>
</reference>
<name>A0A162CK92_9GAMM</name>
<sequence length="217" mass="25098">MRLSEYLKTNFYDTQELCSLLKIDSSQLQLWQDSSLFPNASYSIENQIKCSSYLGLYECIEITEYYPRGLTEWAQILIKNSVTQSSHAFELFQQKYIMTLQACAQKGIASQDDRFSEDIVEHIQQVWQQFLCSKYGVISLNGLIEEVVFIDLGRAIVDAITEDRTKHTIDIELRGQLHDAIKLLNRALSHHASHERSSSLREKYIESLMQKYDLSIG</sequence>
<evidence type="ECO:0000313" key="2">
    <source>
        <dbReference type="Proteomes" id="UP000076661"/>
    </source>
</evidence>
<accession>A0A162CK92</accession>
<dbReference type="RefSeq" id="WP_063380044.1">
    <property type="nucleotide sequence ID" value="NZ_AUXX01000005.1"/>
</dbReference>
<evidence type="ECO:0000313" key="1">
    <source>
        <dbReference type="EMBL" id="KZN69324.1"/>
    </source>
</evidence>
<gene>
    <name evidence="1" type="ORF">N478_11870</name>
</gene>
<dbReference type="AlphaFoldDB" id="A0A162CK92"/>
<comment type="caution">
    <text evidence="1">The sequence shown here is derived from an EMBL/GenBank/DDBJ whole genome shotgun (WGS) entry which is preliminary data.</text>
</comment>
<dbReference type="EMBL" id="AUXX01000005">
    <property type="protein sequence ID" value="KZN69324.1"/>
    <property type="molecule type" value="Genomic_DNA"/>
</dbReference>
<dbReference type="PATRIC" id="fig|1365257.3.peg.774"/>
<dbReference type="InterPro" id="IPR045694">
    <property type="entry name" value="DUF6058"/>
</dbReference>
<protein>
    <submittedName>
        <fullName evidence="1">Uncharacterized protein</fullName>
    </submittedName>
</protein>